<feature type="region of interest" description="Disordered" evidence="2">
    <location>
        <begin position="25"/>
        <end position="97"/>
    </location>
</feature>
<keyword evidence="1" id="KW-0862">Zinc</keyword>
<dbReference type="InterPro" id="IPR000571">
    <property type="entry name" value="Znf_CCCH"/>
</dbReference>
<name>A0A261Y114_9FUNG</name>
<evidence type="ECO:0000313" key="5">
    <source>
        <dbReference type="Proteomes" id="UP000242875"/>
    </source>
</evidence>
<reference evidence="4 5" key="1">
    <citation type="journal article" date="2017" name="Mycologia">
        <title>Bifiguratus adelaidae, gen. et sp. nov., a new member of Mucoromycotina in endophytic and soil-dwelling habitats.</title>
        <authorList>
            <person name="Torres-Cruz T.J."/>
            <person name="Billingsley Tobias T.L."/>
            <person name="Almatruk M."/>
            <person name="Hesse C."/>
            <person name="Kuske C.R."/>
            <person name="Desiro A."/>
            <person name="Benucci G.M."/>
            <person name="Bonito G."/>
            <person name="Stajich J.E."/>
            <person name="Dunlap C."/>
            <person name="Arnold A.E."/>
            <person name="Porras-Alfaro A."/>
        </authorList>
    </citation>
    <scope>NUCLEOTIDE SEQUENCE [LARGE SCALE GENOMIC DNA]</scope>
    <source>
        <strain evidence="4 5">AZ0501</strain>
    </source>
</reference>
<dbReference type="Gene3D" id="4.10.1000.30">
    <property type="match status" value="1"/>
</dbReference>
<dbReference type="Pfam" id="PF14608">
    <property type="entry name" value="zf-CCCH_2"/>
    <property type="match status" value="2"/>
</dbReference>
<dbReference type="PROSITE" id="PS50103">
    <property type="entry name" value="ZF_C3H1"/>
    <property type="match status" value="1"/>
</dbReference>
<protein>
    <recommendedName>
        <fullName evidence="3">C3H1-type domain-containing protein</fullName>
    </recommendedName>
</protein>
<sequence>MDKRLVAGVVAVVGLGAAVYVLRSSRSEDNKDRPNTSVHKVETSTQPSEAETQQDTNTQLSTEDDRTVGTRTPDINHAELPHTNQEAPTDVGSAPAEAIEGPTTTVIESGDQQKEAQSPVAQVVEDVKIEPAVDIVNEDQEALEAECVTSETVLEEQPMPSQTTELEVSEDPIAGSDLLDDKSNIVEPDVTREEEQLLAPSNATNGQTHAQDVDISTSSCIVAEAGENHELSEQEKNEVAKDPSDIAAIREGAAQSDLNWKAAEFVPSFITEPLKNGSTATASSDDDTTFVQQPTSHTTKKIRCRFWPRCTNKNCKFVHPKHPCRNDGHCQFGDKCIYYHSTDPVPSNDGVIRPRRKGSRQHLNQDRHVKTHDAVFES</sequence>
<feature type="compositionally biased region" description="Polar residues" evidence="2">
    <location>
        <begin position="43"/>
        <end position="61"/>
    </location>
</feature>
<gene>
    <name evidence="4" type="ORF">BZG36_02475</name>
</gene>
<feature type="region of interest" description="Disordered" evidence="2">
    <location>
        <begin position="151"/>
        <end position="182"/>
    </location>
</feature>
<dbReference type="OrthoDB" id="438553at2759"/>
<keyword evidence="1" id="KW-0863">Zinc-finger</keyword>
<keyword evidence="1" id="KW-0479">Metal-binding</keyword>
<feature type="region of interest" description="Disordered" evidence="2">
    <location>
        <begin position="347"/>
        <end position="378"/>
    </location>
</feature>
<accession>A0A261Y114</accession>
<dbReference type="AlphaFoldDB" id="A0A261Y114"/>
<dbReference type="EMBL" id="MVBO01000047">
    <property type="protein sequence ID" value="OZJ04268.1"/>
    <property type="molecule type" value="Genomic_DNA"/>
</dbReference>
<evidence type="ECO:0000259" key="3">
    <source>
        <dbReference type="PROSITE" id="PS50103"/>
    </source>
</evidence>
<keyword evidence="5" id="KW-1185">Reference proteome</keyword>
<comment type="caution">
    <text evidence="4">The sequence shown here is derived from an EMBL/GenBank/DDBJ whole genome shotgun (WGS) entry which is preliminary data.</text>
</comment>
<feature type="compositionally biased region" description="Basic and acidic residues" evidence="2">
    <location>
        <begin position="63"/>
        <end position="80"/>
    </location>
</feature>
<organism evidence="4 5">
    <name type="scientific">Bifiguratus adelaidae</name>
    <dbReference type="NCBI Taxonomy" id="1938954"/>
    <lineage>
        <taxon>Eukaryota</taxon>
        <taxon>Fungi</taxon>
        <taxon>Fungi incertae sedis</taxon>
        <taxon>Mucoromycota</taxon>
        <taxon>Mucoromycotina</taxon>
        <taxon>Endogonomycetes</taxon>
        <taxon>Endogonales</taxon>
        <taxon>Endogonales incertae sedis</taxon>
        <taxon>Bifiguratus</taxon>
    </lineage>
</organism>
<feature type="compositionally biased region" description="Basic and acidic residues" evidence="2">
    <location>
        <begin position="363"/>
        <end position="378"/>
    </location>
</feature>
<feature type="zinc finger region" description="C3H1-type" evidence="1">
    <location>
        <begin position="309"/>
        <end position="343"/>
    </location>
</feature>
<dbReference type="GO" id="GO:0008270">
    <property type="term" value="F:zinc ion binding"/>
    <property type="evidence" value="ECO:0007669"/>
    <property type="project" value="UniProtKB-KW"/>
</dbReference>
<feature type="region of interest" description="Disordered" evidence="2">
    <location>
        <begin position="276"/>
        <end position="295"/>
    </location>
</feature>
<proteinExistence type="predicted"/>
<feature type="domain" description="C3H1-type" evidence="3">
    <location>
        <begin position="309"/>
        <end position="343"/>
    </location>
</feature>
<evidence type="ECO:0000256" key="1">
    <source>
        <dbReference type="PROSITE-ProRule" id="PRU00723"/>
    </source>
</evidence>
<feature type="compositionally biased region" description="Basic and acidic residues" evidence="2">
    <location>
        <begin position="25"/>
        <end position="42"/>
    </location>
</feature>
<evidence type="ECO:0000313" key="4">
    <source>
        <dbReference type="EMBL" id="OZJ04268.1"/>
    </source>
</evidence>
<dbReference type="Proteomes" id="UP000242875">
    <property type="component" value="Unassembled WGS sequence"/>
</dbReference>
<evidence type="ECO:0000256" key="2">
    <source>
        <dbReference type="SAM" id="MobiDB-lite"/>
    </source>
</evidence>